<dbReference type="InterPro" id="IPR036255">
    <property type="entry name" value="YgfB-like_sf"/>
</dbReference>
<comment type="similarity">
    <text evidence="1">Belongs to the UPF0149 family.</text>
</comment>
<evidence type="ECO:0000313" key="3">
    <source>
        <dbReference type="Proteomes" id="UP001059934"/>
    </source>
</evidence>
<dbReference type="Pfam" id="PF03695">
    <property type="entry name" value="UPF0149"/>
    <property type="match status" value="1"/>
</dbReference>
<sequence>MTFEQLEDLFFKLRVKADPSGFHGFLCGRLCCGKIPLDQLIEISTGWLGLSEEQAEGAAYPLRDFYEAALTSLEDVSFLFQPVLPDDELPLPERLVAVGQWCSNYLSGVGDGMTDGFAVSDDVKEALEDISAIAQVSVDFDTDDDGERDYSELIEYIRIAVQLIFSELHPEAAANSGPTVH</sequence>
<dbReference type="Proteomes" id="UP001059934">
    <property type="component" value="Chromosome"/>
</dbReference>
<reference evidence="2" key="1">
    <citation type="submission" date="2022-08" db="EMBL/GenBank/DDBJ databases">
        <title>Catabolic pathway analysis in culturable SAR92 clade bacteria reveals their overlooked roles in DMSP degradation in coastal seas.</title>
        <authorList>
            <person name="He X."/>
            <person name="Zhang X."/>
            <person name="Zhang Y."/>
        </authorList>
    </citation>
    <scope>NUCLEOTIDE SEQUENCE</scope>
    <source>
        <strain evidence="2">H455</strain>
    </source>
</reference>
<organism evidence="2 3">
    <name type="scientific">SAR92 clade bacterium H455</name>
    <dbReference type="NCBI Taxonomy" id="2974818"/>
    <lineage>
        <taxon>Bacteria</taxon>
        <taxon>Pseudomonadati</taxon>
        <taxon>Pseudomonadota</taxon>
        <taxon>Gammaproteobacteria</taxon>
        <taxon>Cellvibrionales</taxon>
        <taxon>Porticoccaceae</taxon>
        <taxon>SAR92 clade</taxon>
    </lineage>
</organism>
<dbReference type="Gene3D" id="1.20.120.740">
    <property type="entry name" value="YgfB uncharacterised protein family UPF0149, PF03695"/>
    <property type="match status" value="1"/>
</dbReference>
<name>A0ABY5TMF3_9GAMM</name>
<evidence type="ECO:0000313" key="2">
    <source>
        <dbReference type="EMBL" id="UVW35020.1"/>
    </source>
</evidence>
<proteinExistence type="inferred from homology"/>
<keyword evidence="3" id="KW-1185">Reference proteome</keyword>
<accession>A0ABY5TMF3</accession>
<gene>
    <name evidence="2" type="ORF">NYF23_00080</name>
</gene>
<dbReference type="EMBL" id="CP103416">
    <property type="protein sequence ID" value="UVW35020.1"/>
    <property type="molecule type" value="Genomic_DNA"/>
</dbReference>
<dbReference type="InterPro" id="IPR011978">
    <property type="entry name" value="YgfB-like"/>
</dbReference>
<protein>
    <submittedName>
        <fullName evidence="2">UPF0149 family protein</fullName>
    </submittedName>
</protein>
<evidence type="ECO:0000256" key="1">
    <source>
        <dbReference type="ARBA" id="ARBA00038308"/>
    </source>
</evidence>
<dbReference type="PANTHER" id="PTHR37528:SF1">
    <property type="entry name" value="UPF0149 PROTEIN YGFB"/>
    <property type="match status" value="1"/>
</dbReference>
<dbReference type="PANTHER" id="PTHR37528">
    <property type="entry name" value="UPF0149 PROTEIN YGFB"/>
    <property type="match status" value="1"/>
</dbReference>
<dbReference type="SUPFAM" id="SSF101327">
    <property type="entry name" value="YgfB-like"/>
    <property type="match status" value="1"/>
</dbReference>